<dbReference type="Gene3D" id="1.25.40.10">
    <property type="entry name" value="Tetratricopeptide repeat domain"/>
    <property type="match status" value="1"/>
</dbReference>
<evidence type="ECO:0000313" key="1">
    <source>
        <dbReference type="EMBL" id="GIG04820.1"/>
    </source>
</evidence>
<dbReference type="EMBL" id="BONI01000009">
    <property type="protein sequence ID" value="GIG04820.1"/>
    <property type="molecule type" value="Genomic_DNA"/>
</dbReference>
<sequence length="192" mass="20914">MSAVNNAQVWFDRADDLASRGGHQEEAEQLLRDAIAAGHRPALVRLAEFLWHESGRDWPDVIVEVEELLTHAIDDVPGAANAFGNVLADTGQDQRAEEMFRRAVADGDPYAATNLASVLHGRGADLAAYDILVSAAKNGDDLAYQILGHNLDQAEPVWAEITAAWSGARPADEPPQLFCYIRGSWDLDLTAR</sequence>
<protein>
    <recommendedName>
        <fullName evidence="3">Tetratricopeptide repeat protein</fullName>
    </recommendedName>
</protein>
<name>A0A8J3KPF1_9ACTN</name>
<gene>
    <name evidence="1" type="ORF">Cco03nite_15200</name>
</gene>
<reference evidence="1 2" key="1">
    <citation type="submission" date="2021-01" db="EMBL/GenBank/DDBJ databases">
        <title>Whole genome shotgun sequence of Catellatospora coxensis NBRC 107359.</title>
        <authorList>
            <person name="Komaki H."/>
            <person name="Tamura T."/>
        </authorList>
    </citation>
    <scope>NUCLEOTIDE SEQUENCE [LARGE SCALE GENOMIC DNA]</scope>
    <source>
        <strain evidence="1 2">NBRC 107359</strain>
    </source>
</reference>
<proteinExistence type="predicted"/>
<dbReference type="Proteomes" id="UP000630887">
    <property type="component" value="Unassembled WGS sequence"/>
</dbReference>
<dbReference type="AlphaFoldDB" id="A0A8J3KPF1"/>
<comment type="caution">
    <text evidence="1">The sequence shown here is derived from an EMBL/GenBank/DDBJ whole genome shotgun (WGS) entry which is preliminary data.</text>
</comment>
<keyword evidence="2" id="KW-1185">Reference proteome</keyword>
<dbReference type="InterPro" id="IPR011990">
    <property type="entry name" value="TPR-like_helical_dom_sf"/>
</dbReference>
<accession>A0A8J3KPF1</accession>
<dbReference type="SUPFAM" id="SSF81901">
    <property type="entry name" value="HCP-like"/>
    <property type="match status" value="1"/>
</dbReference>
<evidence type="ECO:0000313" key="2">
    <source>
        <dbReference type="Proteomes" id="UP000630887"/>
    </source>
</evidence>
<evidence type="ECO:0008006" key="3">
    <source>
        <dbReference type="Google" id="ProtNLM"/>
    </source>
</evidence>
<organism evidence="1 2">
    <name type="scientific">Catellatospora coxensis</name>
    <dbReference type="NCBI Taxonomy" id="310354"/>
    <lineage>
        <taxon>Bacteria</taxon>
        <taxon>Bacillati</taxon>
        <taxon>Actinomycetota</taxon>
        <taxon>Actinomycetes</taxon>
        <taxon>Micromonosporales</taxon>
        <taxon>Micromonosporaceae</taxon>
        <taxon>Catellatospora</taxon>
    </lineage>
</organism>